<protein>
    <recommendedName>
        <fullName evidence="4">Outer membrane protein</fullName>
    </recommendedName>
</protein>
<keyword evidence="1" id="KW-0732">Signal</keyword>
<dbReference type="KEGG" id="ttk:TST_1307"/>
<dbReference type="STRING" id="1298851.TST_1307"/>
<dbReference type="RefSeq" id="WP_068550086.1">
    <property type="nucleotide sequence ID" value="NZ_AP013035.1"/>
</dbReference>
<sequence>MLRKAFVLLSMLFVLGLTKANALVIEGGAAVWMKDLSGWVEYKGNHVDVEDDLGTDSLKSPYYWVRFEHPIPFFPNVKLEYTPFEMDSSGTVDETFKFGDFTYKANTKVDSSIQADQFDVILYYNPLPWIAEKLTSVKVSVGIDAKYVDGDIWIKGHENEIEYKEDKDFQVVIPMLYGRVEVNPLNLLYLEAEGKYIAYGGNQFYDVYVGTRFQWKLLFAIAGYRYEALQIDDISDVSSNVKLKGWVVGLGVQF</sequence>
<dbReference type="Proteomes" id="UP000063234">
    <property type="component" value="Chromosome"/>
</dbReference>
<reference evidence="3" key="1">
    <citation type="journal article" date="2018" name="Science">
        <title>A primordial and reversible TCA cycle in a facultatively chemolithoautotrophic thermophile.</title>
        <authorList>
            <person name="Nunoura T."/>
            <person name="Chikaraishi Y."/>
            <person name="Izaki R."/>
            <person name="Suwa T."/>
            <person name="Sato T."/>
            <person name="Harada T."/>
            <person name="Mori K."/>
            <person name="Kato Y."/>
            <person name="Miyazaki M."/>
            <person name="Shimamura S."/>
            <person name="Yanagawa K."/>
            <person name="Shuto A."/>
            <person name="Ohkouchi N."/>
            <person name="Fujita N."/>
            <person name="Takaki Y."/>
            <person name="Atomi H."/>
            <person name="Takai K."/>
        </authorList>
    </citation>
    <scope>NUCLEOTIDE SEQUENCE [LARGE SCALE GENOMIC DNA]</scope>
    <source>
        <strain evidence="3">DSM 17441 / JCM 13301 / NBRC 103674 / ABI70S6</strain>
    </source>
</reference>
<dbReference type="OrthoDB" id="11310at2"/>
<evidence type="ECO:0000313" key="2">
    <source>
        <dbReference type="EMBL" id="BAT72094.1"/>
    </source>
</evidence>
<keyword evidence="3" id="KW-1185">Reference proteome</keyword>
<organism evidence="2 3">
    <name type="scientific">Thermosulfidibacter takaii (strain DSM 17441 / JCM 13301 / NBRC 103674 / ABI70S6)</name>
    <dbReference type="NCBI Taxonomy" id="1298851"/>
    <lineage>
        <taxon>Bacteria</taxon>
        <taxon>Pseudomonadati</taxon>
        <taxon>Thermosulfidibacterota</taxon>
        <taxon>Thermosulfidibacteria</taxon>
        <taxon>Thermosulfidibacterales</taxon>
        <taxon>Thermosulfidibacteraceae</taxon>
    </lineage>
</organism>
<proteinExistence type="predicted"/>
<feature type="signal peptide" evidence="1">
    <location>
        <begin position="1"/>
        <end position="22"/>
    </location>
</feature>
<accession>A0A0S3QUU7</accession>
<dbReference type="NCBIfam" id="TIGR04219">
    <property type="entry name" value="OMP_w_GlyGly"/>
    <property type="match status" value="1"/>
</dbReference>
<dbReference type="InterPro" id="IPR026387">
    <property type="entry name" value="OMP_w_GlyGly"/>
</dbReference>
<gene>
    <name evidence="2" type="ORF">TST_1307</name>
</gene>
<dbReference type="AlphaFoldDB" id="A0A0S3QUU7"/>
<dbReference type="EMBL" id="AP013035">
    <property type="protein sequence ID" value="BAT72094.1"/>
    <property type="molecule type" value="Genomic_DNA"/>
</dbReference>
<evidence type="ECO:0008006" key="4">
    <source>
        <dbReference type="Google" id="ProtNLM"/>
    </source>
</evidence>
<feature type="chain" id="PRO_5006616341" description="Outer membrane protein" evidence="1">
    <location>
        <begin position="23"/>
        <end position="254"/>
    </location>
</feature>
<name>A0A0S3QUU7_THET7</name>
<evidence type="ECO:0000313" key="3">
    <source>
        <dbReference type="Proteomes" id="UP000063234"/>
    </source>
</evidence>
<evidence type="ECO:0000256" key="1">
    <source>
        <dbReference type="SAM" id="SignalP"/>
    </source>
</evidence>